<reference evidence="4 5" key="1">
    <citation type="submission" date="2020-03" db="EMBL/GenBank/DDBJ databases">
        <title>Genomic Encyclopedia of Type Strains, Phase IV (KMG-IV): sequencing the most valuable type-strain genomes for metagenomic binning, comparative biology and taxonomic classification.</title>
        <authorList>
            <person name="Goeker M."/>
        </authorList>
    </citation>
    <scope>NUCLEOTIDE SEQUENCE [LARGE SCALE GENOMIC DNA]</scope>
    <source>
        <strain evidence="4 5">DSM 19867</strain>
    </source>
</reference>
<gene>
    <name evidence="4" type="ORF">FHS83_003358</name>
</gene>
<evidence type="ECO:0000256" key="1">
    <source>
        <dbReference type="PIRSR" id="PIRSR639069-1"/>
    </source>
</evidence>
<dbReference type="SUPFAM" id="SSF53474">
    <property type="entry name" value="alpha/beta-Hydrolases"/>
    <property type="match status" value="1"/>
</dbReference>
<feature type="active site" description="Nucleophile" evidence="1">
    <location>
        <position position="336"/>
    </location>
</feature>
<dbReference type="AlphaFoldDB" id="A0A846N4T1"/>
<dbReference type="Pfam" id="PF05448">
    <property type="entry name" value="AXE1"/>
    <property type="match status" value="1"/>
</dbReference>
<sequence>MTSRVSLLFAAGLFAASASAAELNFTPLKSSGIYQTGETVSWSVTTAYGFTPKTTYSYTVKENGGTLVSSGTLDLSQGSATLSAKLDHPGMLMVTVDRSGTTPPARPTPADVNKVDSALKTLLVKNDPALKAIFDKYPSFCLTFEPCGLPVADLGPSPVPQPHIAVLGAAVSPTKIQPVAPRPADFDAFWAEKLAALAKVPMHPILTEIAAPVPGIKFYKVQLDSLNSHVQGYLAVPLKKGPHPAMIQYQWAGVYALIPSICANRAAEGWLCFNVSSHDMPLDSANGTPKNYYELGNQSRETSYYLNMYLRDTRALQWVRSLPEWNKKTLVVTGTSMGGHQSLVTAGLNPGKVTAVLVNEPSGGDTNAVLKGRLAAYPNWPVQDPRVAEASRYFDTANFTPHITAPTMAAIGFIDTTCPPATIFSAVNQIKAPKEIIPMIESEHNNYTPDKQAGWLQRSEEVLAVLLHGSKFVPDEWVAKTP</sequence>
<dbReference type="Gene3D" id="3.40.50.1820">
    <property type="entry name" value="alpha/beta hydrolase"/>
    <property type="match status" value="1"/>
</dbReference>
<proteinExistence type="predicted"/>
<feature type="domain" description="Acetyl xylan esterase" evidence="3">
    <location>
        <begin position="177"/>
        <end position="457"/>
    </location>
</feature>
<keyword evidence="2" id="KW-0732">Signal</keyword>
<dbReference type="PANTHER" id="PTHR40111:SF1">
    <property type="entry name" value="CEPHALOSPORIN-C DEACETYLASE"/>
    <property type="match status" value="1"/>
</dbReference>
<dbReference type="Proteomes" id="UP000570514">
    <property type="component" value="Unassembled WGS sequence"/>
</dbReference>
<accession>A0A846N4T1</accession>
<comment type="caution">
    <text evidence="4">The sequence shown here is derived from an EMBL/GenBank/DDBJ whole genome shotgun (WGS) entry which is preliminary data.</text>
</comment>
<dbReference type="GO" id="GO:0052689">
    <property type="term" value="F:carboxylic ester hydrolase activity"/>
    <property type="evidence" value="ECO:0007669"/>
    <property type="project" value="TreeGrafter"/>
</dbReference>
<protein>
    <submittedName>
        <fullName evidence="4">Cephalosporin-C deacetylase-like acetyl esterase</fullName>
    </submittedName>
</protein>
<name>A0A846N4T1_9PROT</name>
<organism evidence="4 5">
    <name type="scientific">Rhizomicrobium palustre</name>
    <dbReference type="NCBI Taxonomy" id="189966"/>
    <lineage>
        <taxon>Bacteria</taxon>
        <taxon>Pseudomonadati</taxon>
        <taxon>Pseudomonadota</taxon>
        <taxon>Alphaproteobacteria</taxon>
        <taxon>Micropepsales</taxon>
        <taxon>Micropepsaceae</taxon>
        <taxon>Rhizomicrobium</taxon>
    </lineage>
</organism>
<evidence type="ECO:0000259" key="3">
    <source>
        <dbReference type="Pfam" id="PF05448"/>
    </source>
</evidence>
<keyword evidence="5" id="KW-1185">Reference proteome</keyword>
<feature type="active site" description="Charge relay system" evidence="1">
    <location>
        <position position="444"/>
    </location>
</feature>
<feature type="active site" description="Charge relay system" evidence="1">
    <location>
        <position position="415"/>
    </location>
</feature>
<dbReference type="InterPro" id="IPR039069">
    <property type="entry name" value="CE7"/>
</dbReference>
<feature type="chain" id="PRO_5032724880" evidence="2">
    <location>
        <begin position="21"/>
        <end position="482"/>
    </location>
</feature>
<dbReference type="EMBL" id="JAASRM010000001">
    <property type="protein sequence ID" value="NIK90040.1"/>
    <property type="molecule type" value="Genomic_DNA"/>
</dbReference>
<dbReference type="InterPro" id="IPR029058">
    <property type="entry name" value="AB_hydrolase_fold"/>
</dbReference>
<dbReference type="GO" id="GO:0005976">
    <property type="term" value="P:polysaccharide metabolic process"/>
    <property type="evidence" value="ECO:0007669"/>
    <property type="project" value="TreeGrafter"/>
</dbReference>
<dbReference type="InterPro" id="IPR008391">
    <property type="entry name" value="AXE1_dom"/>
</dbReference>
<evidence type="ECO:0000256" key="2">
    <source>
        <dbReference type="SAM" id="SignalP"/>
    </source>
</evidence>
<dbReference type="RefSeq" id="WP_167084251.1">
    <property type="nucleotide sequence ID" value="NZ_BAAADC010000001.1"/>
</dbReference>
<dbReference type="PANTHER" id="PTHR40111">
    <property type="entry name" value="CEPHALOSPORIN-C DEACETYLASE"/>
    <property type="match status" value="1"/>
</dbReference>
<feature type="signal peptide" evidence="2">
    <location>
        <begin position="1"/>
        <end position="20"/>
    </location>
</feature>
<evidence type="ECO:0000313" key="5">
    <source>
        <dbReference type="Proteomes" id="UP000570514"/>
    </source>
</evidence>
<evidence type="ECO:0000313" key="4">
    <source>
        <dbReference type="EMBL" id="NIK90040.1"/>
    </source>
</evidence>